<evidence type="ECO:0000313" key="3">
    <source>
        <dbReference type="Proteomes" id="UP000006057"/>
    </source>
</evidence>
<organism evidence="2 3">
    <name type="scientific">Mycolicibacterium chubuense (strain NBB4)</name>
    <name type="common">Mycobacterium chubuense</name>
    <dbReference type="NCBI Taxonomy" id="710421"/>
    <lineage>
        <taxon>Bacteria</taxon>
        <taxon>Bacillati</taxon>
        <taxon>Actinomycetota</taxon>
        <taxon>Actinomycetes</taxon>
        <taxon>Mycobacteriales</taxon>
        <taxon>Mycobacteriaceae</taxon>
        <taxon>Mycolicibacterium</taxon>
    </lineage>
</organism>
<dbReference type="HOGENOM" id="CLU_133214_0_0_11"/>
<reference evidence="2 3" key="1">
    <citation type="submission" date="2012-06" db="EMBL/GenBank/DDBJ databases">
        <title>Complete sequence of chromosome of Mycobacterium chubuense NBB4.</title>
        <authorList>
            <consortium name="US DOE Joint Genome Institute"/>
            <person name="Lucas S."/>
            <person name="Han J."/>
            <person name="Lapidus A."/>
            <person name="Cheng J.-F."/>
            <person name="Goodwin L."/>
            <person name="Pitluck S."/>
            <person name="Peters L."/>
            <person name="Mikhailova N."/>
            <person name="Teshima H."/>
            <person name="Detter J.C."/>
            <person name="Han C."/>
            <person name="Tapia R."/>
            <person name="Land M."/>
            <person name="Hauser L."/>
            <person name="Kyrpides N."/>
            <person name="Ivanova N."/>
            <person name="Pagani I."/>
            <person name="Mattes T."/>
            <person name="Holmes A."/>
            <person name="Rutledge P."/>
            <person name="Paulsen I."/>
            <person name="Coleman N."/>
            <person name="Woyke T."/>
        </authorList>
    </citation>
    <scope>NUCLEOTIDE SEQUENCE [LARGE SCALE GENOMIC DNA]</scope>
    <source>
        <strain evidence="2 3">NBB4</strain>
    </source>
</reference>
<evidence type="ECO:0008006" key="4">
    <source>
        <dbReference type="Google" id="ProtNLM"/>
    </source>
</evidence>
<evidence type="ECO:0000256" key="1">
    <source>
        <dbReference type="SAM" id="SignalP"/>
    </source>
</evidence>
<proteinExistence type="predicted"/>
<evidence type="ECO:0000313" key="2">
    <source>
        <dbReference type="EMBL" id="AFM18052.1"/>
    </source>
</evidence>
<dbReference type="AlphaFoldDB" id="I4BL95"/>
<accession>I4BL95</accession>
<dbReference type="STRING" id="710421.Mycch_3307"/>
<dbReference type="PATRIC" id="fig|710421.3.peg.3304"/>
<dbReference type="EMBL" id="CP003053">
    <property type="protein sequence ID" value="AFM18052.1"/>
    <property type="molecule type" value="Genomic_DNA"/>
</dbReference>
<dbReference type="KEGG" id="mcb:Mycch_3307"/>
<keyword evidence="1" id="KW-0732">Signal</keyword>
<feature type="signal peptide" evidence="1">
    <location>
        <begin position="1"/>
        <end position="28"/>
    </location>
</feature>
<dbReference type="Proteomes" id="UP000006057">
    <property type="component" value="Chromosome"/>
</dbReference>
<protein>
    <recommendedName>
        <fullName evidence="4">Septum formation-related domain-containing protein</fullName>
    </recommendedName>
</protein>
<dbReference type="eggNOG" id="ENOG5030GWZ">
    <property type="taxonomic scope" value="Bacteria"/>
</dbReference>
<feature type="chain" id="PRO_5003686437" description="Septum formation-related domain-containing protein" evidence="1">
    <location>
        <begin position="29"/>
        <end position="154"/>
    </location>
</feature>
<dbReference type="RefSeq" id="WP_014816528.1">
    <property type="nucleotide sequence ID" value="NC_018027.1"/>
</dbReference>
<dbReference type="OrthoDB" id="3628931at2"/>
<sequence precursor="true">MASGASFSRVAHWAIGAAAAAAVLTACAATSHASPAAPAPHTKNWFDLDAGDCITDVPAVDTGEVTVTVVDCAAPHRAEVFLRRPTAVDTAVTDVADTVCAAGLARYTGGGPFVADYLIDSNQDRTSADPLPSTIICLLEAGNGGLLTTSARKA</sequence>
<name>I4BL95_MYCCN</name>
<gene>
    <name evidence="2" type="ordered locus">Mycch_3307</name>
</gene>
<keyword evidence="3" id="KW-1185">Reference proteome</keyword>